<dbReference type="AlphaFoldDB" id="A0A2M8HFB3"/>
<evidence type="ECO:0000256" key="3">
    <source>
        <dbReference type="ARBA" id="ARBA00022989"/>
    </source>
</evidence>
<keyword evidence="5" id="KW-0813">Transport</keyword>
<accession>A0A2M8HFB3</accession>
<dbReference type="InterPro" id="IPR052902">
    <property type="entry name" value="ABC-2_transporter"/>
</dbReference>
<name>A0A2M8HFB3_9GAMM</name>
<feature type="transmembrane region" description="Helical" evidence="5">
    <location>
        <begin position="187"/>
        <end position="214"/>
    </location>
</feature>
<comment type="similarity">
    <text evidence="5">Belongs to the ABC-2 integral membrane protein family.</text>
</comment>
<evidence type="ECO:0000313" key="7">
    <source>
        <dbReference type="EMBL" id="PJC95235.1"/>
    </source>
</evidence>
<dbReference type="RefSeq" id="WP_100858080.1">
    <property type="nucleotide sequence ID" value="NZ_PGCP01000001.1"/>
</dbReference>
<dbReference type="InterPro" id="IPR047817">
    <property type="entry name" value="ABC2_TM_bact-type"/>
</dbReference>
<dbReference type="GO" id="GO:0005886">
    <property type="term" value="C:plasma membrane"/>
    <property type="evidence" value="ECO:0007669"/>
    <property type="project" value="UniProtKB-SubCell"/>
</dbReference>
<evidence type="ECO:0000256" key="4">
    <source>
        <dbReference type="ARBA" id="ARBA00023136"/>
    </source>
</evidence>
<evidence type="ECO:0000256" key="5">
    <source>
        <dbReference type="RuleBase" id="RU361157"/>
    </source>
</evidence>
<keyword evidence="2 5" id="KW-0812">Transmembrane</keyword>
<keyword evidence="3 5" id="KW-1133">Transmembrane helix</keyword>
<feature type="transmembrane region" description="Helical" evidence="5">
    <location>
        <begin position="310"/>
        <end position="332"/>
    </location>
</feature>
<gene>
    <name evidence="7" type="ORF">CUC44_00670</name>
</gene>
<keyword evidence="8" id="KW-1185">Reference proteome</keyword>
<protein>
    <recommendedName>
        <fullName evidence="5">Transport permease protein</fullName>
    </recommendedName>
</protein>
<organism evidence="7 8">
    <name type="scientific">Aeromonas lusitana</name>
    <dbReference type="NCBI Taxonomy" id="931529"/>
    <lineage>
        <taxon>Bacteria</taxon>
        <taxon>Pseudomonadati</taxon>
        <taxon>Pseudomonadota</taxon>
        <taxon>Gammaproteobacteria</taxon>
        <taxon>Aeromonadales</taxon>
        <taxon>Aeromonadaceae</taxon>
        <taxon>Aeromonas</taxon>
    </lineage>
</organism>
<feature type="transmembrane region" description="Helical" evidence="5">
    <location>
        <begin position="220"/>
        <end position="244"/>
    </location>
</feature>
<keyword evidence="4 5" id="KW-0472">Membrane</keyword>
<dbReference type="Pfam" id="PF01061">
    <property type="entry name" value="ABC2_membrane"/>
    <property type="match status" value="1"/>
</dbReference>
<comment type="subcellular location">
    <subcellularLocation>
        <location evidence="5">Cell inner membrane</location>
        <topology evidence="5">Multi-pass membrane protein</topology>
    </subcellularLocation>
    <subcellularLocation>
        <location evidence="1">Membrane</location>
        <topology evidence="1">Multi-pass membrane protein</topology>
    </subcellularLocation>
</comment>
<dbReference type="InterPro" id="IPR013525">
    <property type="entry name" value="ABC2_TM"/>
</dbReference>
<reference evidence="7 8" key="1">
    <citation type="submission" date="2017-11" db="EMBL/GenBank/DDBJ databases">
        <title>Draft genome sequence of environmental isolate Aeromonas lusitania sp. nov. MDC 2473.</title>
        <authorList>
            <person name="Colston S.M."/>
            <person name="Navarro A."/>
            <person name="Martinez-Murcia A.J."/>
            <person name="Graf J."/>
        </authorList>
    </citation>
    <scope>NUCLEOTIDE SEQUENCE [LARGE SCALE GENOMIC DNA]</scope>
    <source>
        <strain evidence="7 8">MDC 2473</strain>
    </source>
</reference>
<comment type="caution">
    <text evidence="7">The sequence shown here is derived from an EMBL/GenBank/DDBJ whole genome shotgun (WGS) entry which is preliminary data.</text>
</comment>
<proteinExistence type="inferred from homology"/>
<dbReference type="OrthoDB" id="8988363at2"/>
<feature type="domain" description="ABC transmembrane type-2" evidence="6">
    <location>
        <begin position="109"/>
        <end position="335"/>
    </location>
</feature>
<evidence type="ECO:0000313" key="8">
    <source>
        <dbReference type="Proteomes" id="UP000232060"/>
    </source>
</evidence>
<evidence type="ECO:0000256" key="1">
    <source>
        <dbReference type="ARBA" id="ARBA00004141"/>
    </source>
</evidence>
<feature type="transmembrane region" description="Helical" evidence="5">
    <location>
        <begin position="256"/>
        <end position="274"/>
    </location>
</feature>
<dbReference type="PANTHER" id="PTHR43027">
    <property type="entry name" value="DOXORUBICIN RESISTANCE ABC TRANSPORTER PERMEASE PROTEIN DRRC-RELATED"/>
    <property type="match status" value="1"/>
</dbReference>
<sequence>MNGAIKRIGALFYARNLEFVRDRAALVWNLAFPLLLVIGFSLIFSGPPKPLVQIGVLGELSPAYQPLHAIPLLKLIPYDDEGRGQLKVRHHQLDLLLSPARGHYWVNPDAPQGAMAEYLLRQTVFLPLVKESLSGQAIRYGDWLLPGVIGMNLMFSGLFGVGFVIVRYRKNGVLKRLRATPLSAAEFLCAQLLSRVLITLVVSLLVFLVAYWLLDVPLLGSGWLLLLIALVGGAAMASLGLLIAARIQNEELASGLLNLISLPMMFLSGVWFSLEGSPAWLQAVGARLPLSQIIEAARAVMLEGAGWQQVAGPLVQVILFALVCVVLGSAMFKWSAK</sequence>
<evidence type="ECO:0000259" key="6">
    <source>
        <dbReference type="PROSITE" id="PS51012"/>
    </source>
</evidence>
<dbReference type="Proteomes" id="UP000232060">
    <property type="component" value="Unassembled WGS sequence"/>
</dbReference>
<feature type="transmembrane region" description="Helical" evidence="5">
    <location>
        <begin position="25"/>
        <end position="44"/>
    </location>
</feature>
<feature type="transmembrane region" description="Helical" evidence="5">
    <location>
        <begin position="143"/>
        <end position="166"/>
    </location>
</feature>
<evidence type="ECO:0000256" key="2">
    <source>
        <dbReference type="ARBA" id="ARBA00022692"/>
    </source>
</evidence>
<dbReference type="PROSITE" id="PS51012">
    <property type="entry name" value="ABC_TM2"/>
    <property type="match status" value="1"/>
</dbReference>
<keyword evidence="5" id="KW-1003">Cell membrane</keyword>
<dbReference type="GO" id="GO:0140359">
    <property type="term" value="F:ABC-type transporter activity"/>
    <property type="evidence" value="ECO:0007669"/>
    <property type="project" value="InterPro"/>
</dbReference>
<dbReference type="EMBL" id="PGCP01000001">
    <property type="protein sequence ID" value="PJC95235.1"/>
    <property type="molecule type" value="Genomic_DNA"/>
</dbReference>
<dbReference type="PANTHER" id="PTHR43027:SF2">
    <property type="entry name" value="TRANSPORT PERMEASE PROTEIN"/>
    <property type="match status" value="1"/>
</dbReference>